<gene>
    <name evidence="2" type="ORF">B0H67DRAFT_160818</name>
</gene>
<proteinExistence type="predicted"/>
<keyword evidence="3" id="KW-1185">Reference proteome</keyword>
<feature type="compositionally biased region" description="Polar residues" evidence="1">
    <location>
        <begin position="1"/>
        <end position="30"/>
    </location>
</feature>
<sequence length="298" mass="33216">MSSTEPPLSALGRQSPTANVTVPAKYSTSIPDRAGSERQRAGRGADSLDIGPPPCAHTHIWCMWCVGSHGNDKEPTRTAGLVRKTRPPELHYDSTLLARSYLSSQSYGNEVKRHFAHGAGRGKGVSGLKSSHWIVIMKYAMQRAKRRQRLLLEIAAGRHFKVSACGLTIGHRSSWLQRATHSACRLWVLEEPRNGQAAPINKGQRTLLQHLQPPSTWGPGPEGWRGEMEWEFRMVHHLRIDPAGPEMGAGRSRRPSSVREILGFLQAEIALVLPTLHWHLDSPCTYLHWRRECVGTCT</sequence>
<dbReference type="EMBL" id="JAUKUA010000003">
    <property type="protein sequence ID" value="KAK0719681.1"/>
    <property type="molecule type" value="Genomic_DNA"/>
</dbReference>
<dbReference type="Proteomes" id="UP001172102">
    <property type="component" value="Unassembled WGS sequence"/>
</dbReference>
<protein>
    <submittedName>
        <fullName evidence="2">Uncharacterized protein</fullName>
    </submittedName>
</protein>
<organism evidence="2 3">
    <name type="scientific">Lasiosphaeris hirsuta</name>
    <dbReference type="NCBI Taxonomy" id="260670"/>
    <lineage>
        <taxon>Eukaryota</taxon>
        <taxon>Fungi</taxon>
        <taxon>Dikarya</taxon>
        <taxon>Ascomycota</taxon>
        <taxon>Pezizomycotina</taxon>
        <taxon>Sordariomycetes</taxon>
        <taxon>Sordariomycetidae</taxon>
        <taxon>Sordariales</taxon>
        <taxon>Lasiosphaeriaceae</taxon>
        <taxon>Lasiosphaeris</taxon>
    </lineage>
</organism>
<evidence type="ECO:0000313" key="3">
    <source>
        <dbReference type="Proteomes" id="UP001172102"/>
    </source>
</evidence>
<comment type="caution">
    <text evidence="2">The sequence shown here is derived from an EMBL/GenBank/DDBJ whole genome shotgun (WGS) entry which is preliminary data.</text>
</comment>
<evidence type="ECO:0000256" key="1">
    <source>
        <dbReference type="SAM" id="MobiDB-lite"/>
    </source>
</evidence>
<reference evidence="2" key="1">
    <citation type="submission" date="2023-06" db="EMBL/GenBank/DDBJ databases">
        <title>Genome-scale phylogeny and comparative genomics of the fungal order Sordariales.</title>
        <authorList>
            <consortium name="Lawrence Berkeley National Laboratory"/>
            <person name="Hensen N."/>
            <person name="Bonometti L."/>
            <person name="Westerberg I."/>
            <person name="Brannstrom I.O."/>
            <person name="Guillou S."/>
            <person name="Cros-Aarteil S."/>
            <person name="Calhoun S."/>
            <person name="Haridas S."/>
            <person name="Kuo A."/>
            <person name="Mondo S."/>
            <person name="Pangilinan J."/>
            <person name="Riley R."/>
            <person name="Labutti K."/>
            <person name="Andreopoulos B."/>
            <person name="Lipzen A."/>
            <person name="Chen C."/>
            <person name="Yanf M."/>
            <person name="Daum C."/>
            <person name="Ng V."/>
            <person name="Clum A."/>
            <person name="Steindorff A."/>
            <person name="Ohm R."/>
            <person name="Martin F."/>
            <person name="Silar P."/>
            <person name="Natvig D."/>
            <person name="Lalanne C."/>
            <person name="Gautier V."/>
            <person name="Ament-Velasquez S.L."/>
            <person name="Kruys A."/>
            <person name="Hutchinson M.I."/>
            <person name="Powell A.J."/>
            <person name="Barry K."/>
            <person name="Miller A.N."/>
            <person name="Grigoriev I.V."/>
            <person name="Debuchy R."/>
            <person name="Gladieux P."/>
            <person name="Thoren M.H."/>
            <person name="Johannesson H."/>
        </authorList>
    </citation>
    <scope>NUCLEOTIDE SEQUENCE</scope>
    <source>
        <strain evidence="2">SMH4607-1</strain>
    </source>
</reference>
<feature type="region of interest" description="Disordered" evidence="1">
    <location>
        <begin position="1"/>
        <end position="49"/>
    </location>
</feature>
<dbReference type="AlphaFoldDB" id="A0AA40APM7"/>
<accession>A0AA40APM7</accession>
<name>A0AA40APM7_9PEZI</name>
<evidence type="ECO:0000313" key="2">
    <source>
        <dbReference type="EMBL" id="KAK0719681.1"/>
    </source>
</evidence>